<proteinExistence type="predicted"/>
<gene>
    <name evidence="2" type="ORF">VCS650_LOCUS2495</name>
</gene>
<dbReference type="PANTHER" id="PTHR46487:SF1">
    <property type="entry name" value="DNA REPAIR PROTEIN XRCC3"/>
    <property type="match status" value="1"/>
</dbReference>
<dbReference type="EMBL" id="CAJNON010000012">
    <property type="protein sequence ID" value="CAF0773224.1"/>
    <property type="molecule type" value="Genomic_DNA"/>
</dbReference>
<evidence type="ECO:0000259" key="1">
    <source>
        <dbReference type="PROSITE" id="PS50162"/>
    </source>
</evidence>
<dbReference type="GO" id="GO:0033065">
    <property type="term" value="C:Rad51C-XRCC3 complex"/>
    <property type="evidence" value="ECO:0007669"/>
    <property type="project" value="TreeGrafter"/>
</dbReference>
<dbReference type="InterPro" id="IPR003593">
    <property type="entry name" value="AAA+_ATPase"/>
</dbReference>
<name>A0A813QX91_9BILA</name>
<dbReference type="GO" id="GO:0071140">
    <property type="term" value="P:resolution of mitotic recombination intermediates"/>
    <property type="evidence" value="ECO:0007669"/>
    <property type="project" value="TreeGrafter"/>
</dbReference>
<dbReference type="SUPFAM" id="SSF52540">
    <property type="entry name" value="P-loop containing nucleoside triphosphate hydrolases"/>
    <property type="match status" value="1"/>
</dbReference>
<dbReference type="PANTHER" id="PTHR46487">
    <property type="entry name" value="DNA REPAIR PROTEIN XRCC3"/>
    <property type="match status" value="1"/>
</dbReference>
<dbReference type="GO" id="GO:0045003">
    <property type="term" value="P:double-strand break repair via synthesis-dependent strand annealing"/>
    <property type="evidence" value="ECO:0007669"/>
    <property type="project" value="TreeGrafter"/>
</dbReference>
<dbReference type="InterPro" id="IPR013632">
    <property type="entry name" value="Rad51_C"/>
</dbReference>
<dbReference type="GO" id="GO:0005524">
    <property type="term" value="F:ATP binding"/>
    <property type="evidence" value="ECO:0007669"/>
    <property type="project" value="InterPro"/>
</dbReference>
<dbReference type="InterPro" id="IPR020588">
    <property type="entry name" value="RecA_ATP-bd"/>
</dbReference>
<evidence type="ECO:0000313" key="3">
    <source>
        <dbReference type="Proteomes" id="UP000663891"/>
    </source>
</evidence>
<evidence type="ECO:0000313" key="2">
    <source>
        <dbReference type="EMBL" id="CAF0773224.1"/>
    </source>
</evidence>
<sequence>MPLTLNDIDLPPNVEGKLNRAYGTKYSLQKFLELDPNEIIRTTHLLQTDIDIALQCVSNTFYPFSRRQMSVWQMIENERDTITIFSTGCPIIDKTLNGGIRLGQITELYGESGCGKTQFCIQMSLEVQRTFRARGQEAKVVYINTESQIEKIDKRLKHISYYRAKTDKPFNIADARCLQQKFFDNIYLDIIRHYRHLEMTLIDRLPLLLNREPSIRLIIIDSLAAIFRSEDIMFEHHTKANTLQYFGFAMHTLCQRYNLAIVCVNQVQTQFGQKPTDLSLLSQPMILGPALGLTWAFLVHCRIQLTKTEKIEEHHPDSQQSQVVYDERQATTSIKTNVVYLRSLSIDYCYHIPKTNRCNYFIVDKGVFGSLS</sequence>
<dbReference type="InterPro" id="IPR027417">
    <property type="entry name" value="P-loop_NTPase"/>
</dbReference>
<dbReference type="GO" id="GO:0000400">
    <property type="term" value="F:four-way junction DNA binding"/>
    <property type="evidence" value="ECO:0007669"/>
    <property type="project" value="TreeGrafter"/>
</dbReference>
<dbReference type="GO" id="GO:0005657">
    <property type="term" value="C:replication fork"/>
    <property type="evidence" value="ECO:0007669"/>
    <property type="project" value="TreeGrafter"/>
</dbReference>
<dbReference type="Gene3D" id="3.40.50.300">
    <property type="entry name" value="P-loop containing nucleotide triphosphate hydrolases"/>
    <property type="match status" value="1"/>
</dbReference>
<comment type="caution">
    <text evidence="2">The sequence shown here is derived from an EMBL/GenBank/DDBJ whole genome shotgun (WGS) entry which is preliminary data.</text>
</comment>
<dbReference type="AlphaFoldDB" id="A0A813QX91"/>
<dbReference type="SMART" id="SM00382">
    <property type="entry name" value="AAA"/>
    <property type="match status" value="1"/>
</dbReference>
<dbReference type="PROSITE" id="PS50162">
    <property type="entry name" value="RECA_2"/>
    <property type="match status" value="1"/>
</dbReference>
<reference evidence="2" key="1">
    <citation type="submission" date="2021-02" db="EMBL/GenBank/DDBJ databases">
        <authorList>
            <person name="Nowell W R."/>
        </authorList>
    </citation>
    <scope>NUCLEOTIDE SEQUENCE</scope>
</reference>
<feature type="domain" description="RecA family profile 1" evidence="1">
    <location>
        <begin position="81"/>
        <end position="267"/>
    </location>
</feature>
<dbReference type="GO" id="GO:0140664">
    <property type="term" value="F:ATP-dependent DNA damage sensor activity"/>
    <property type="evidence" value="ECO:0007669"/>
    <property type="project" value="InterPro"/>
</dbReference>
<dbReference type="OrthoDB" id="1861185at2759"/>
<dbReference type="Pfam" id="PF08423">
    <property type="entry name" value="Rad51"/>
    <property type="match status" value="1"/>
</dbReference>
<organism evidence="2 3">
    <name type="scientific">Adineta steineri</name>
    <dbReference type="NCBI Taxonomy" id="433720"/>
    <lineage>
        <taxon>Eukaryota</taxon>
        <taxon>Metazoa</taxon>
        <taxon>Spiralia</taxon>
        <taxon>Gnathifera</taxon>
        <taxon>Rotifera</taxon>
        <taxon>Eurotatoria</taxon>
        <taxon>Bdelloidea</taxon>
        <taxon>Adinetida</taxon>
        <taxon>Adinetidae</taxon>
        <taxon>Adineta</taxon>
    </lineage>
</organism>
<accession>A0A813QX91</accession>
<dbReference type="Proteomes" id="UP000663891">
    <property type="component" value="Unassembled WGS sequence"/>
</dbReference>
<protein>
    <recommendedName>
        <fullName evidence="1">RecA family profile 1 domain-containing protein</fullName>
    </recommendedName>
</protein>
<dbReference type="GO" id="GO:0000722">
    <property type="term" value="P:telomere maintenance via recombination"/>
    <property type="evidence" value="ECO:0007669"/>
    <property type="project" value="TreeGrafter"/>
</dbReference>
<dbReference type="GO" id="GO:0090656">
    <property type="term" value="P:t-circle formation"/>
    <property type="evidence" value="ECO:0007669"/>
    <property type="project" value="TreeGrafter"/>
</dbReference>